<feature type="non-terminal residue" evidence="2">
    <location>
        <position position="1"/>
    </location>
</feature>
<protein>
    <recommendedName>
        <fullName evidence="1">RNase H type-1 domain-containing protein</fullName>
    </recommendedName>
</protein>
<evidence type="ECO:0000313" key="2">
    <source>
        <dbReference type="EMBL" id="GAH64776.1"/>
    </source>
</evidence>
<dbReference type="InterPro" id="IPR012337">
    <property type="entry name" value="RNaseH-like_sf"/>
</dbReference>
<proteinExistence type="predicted"/>
<name>X1H3M3_9ZZZZ</name>
<reference evidence="2" key="1">
    <citation type="journal article" date="2014" name="Front. Microbiol.">
        <title>High frequency of phylogenetically diverse reductive dehalogenase-homologous genes in deep subseafloor sedimentary metagenomes.</title>
        <authorList>
            <person name="Kawai M."/>
            <person name="Futagami T."/>
            <person name="Toyoda A."/>
            <person name="Takaki Y."/>
            <person name="Nishi S."/>
            <person name="Hori S."/>
            <person name="Arai W."/>
            <person name="Tsubouchi T."/>
            <person name="Morono Y."/>
            <person name="Uchiyama I."/>
            <person name="Ito T."/>
            <person name="Fujiyama A."/>
            <person name="Inagaki F."/>
            <person name="Takami H."/>
        </authorList>
    </citation>
    <scope>NUCLEOTIDE SEQUENCE</scope>
    <source>
        <strain evidence="2">Expedition CK06-06</strain>
    </source>
</reference>
<dbReference type="EMBL" id="BARU01025298">
    <property type="protein sequence ID" value="GAH64776.1"/>
    <property type="molecule type" value="Genomic_DNA"/>
</dbReference>
<accession>X1H3M3</accession>
<dbReference type="GO" id="GO:0004523">
    <property type="term" value="F:RNA-DNA hybrid ribonuclease activity"/>
    <property type="evidence" value="ECO:0007669"/>
    <property type="project" value="InterPro"/>
</dbReference>
<dbReference type="AlphaFoldDB" id="X1H3M3"/>
<evidence type="ECO:0000259" key="1">
    <source>
        <dbReference type="Pfam" id="PF13456"/>
    </source>
</evidence>
<sequence length="97" mass="11191">ELDARQDDRDAELSKRTGSFEFGKVASPAAETKRPLPPPVLVCCDNEVVVRQLSRQYHIANDRLRKLAQRVWQMTKNVEVKFEWIPRAENLAGKMLK</sequence>
<comment type="caution">
    <text evidence="2">The sequence shown here is derived from an EMBL/GenBank/DDBJ whole genome shotgun (WGS) entry which is preliminary data.</text>
</comment>
<dbReference type="Gene3D" id="3.30.420.10">
    <property type="entry name" value="Ribonuclease H-like superfamily/Ribonuclease H"/>
    <property type="match status" value="1"/>
</dbReference>
<dbReference type="SUPFAM" id="SSF53098">
    <property type="entry name" value="Ribonuclease H-like"/>
    <property type="match status" value="1"/>
</dbReference>
<gene>
    <name evidence="2" type="ORF">S03H2_40775</name>
</gene>
<feature type="domain" description="RNase H type-1" evidence="1">
    <location>
        <begin position="39"/>
        <end position="92"/>
    </location>
</feature>
<dbReference type="InterPro" id="IPR036397">
    <property type="entry name" value="RNaseH_sf"/>
</dbReference>
<dbReference type="GO" id="GO:0003676">
    <property type="term" value="F:nucleic acid binding"/>
    <property type="evidence" value="ECO:0007669"/>
    <property type="project" value="InterPro"/>
</dbReference>
<organism evidence="2">
    <name type="scientific">marine sediment metagenome</name>
    <dbReference type="NCBI Taxonomy" id="412755"/>
    <lineage>
        <taxon>unclassified sequences</taxon>
        <taxon>metagenomes</taxon>
        <taxon>ecological metagenomes</taxon>
    </lineage>
</organism>
<dbReference type="Pfam" id="PF13456">
    <property type="entry name" value="RVT_3"/>
    <property type="match status" value="1"/>
</dbReference>
<dbReference type="InterPro" id="IPR002156">
    <property type="entry name" value="RNaseH_domain"/>
</dbReference>